<feature type="region of interest" description="Disordered" evidence="2">
    <location>
        <begin position="406"/>
        <end position="428"/>
    </location>
</feature>
<feature type="compositionally biased region" description="Basic and acidic residues" evidence="2">
    <location>
        <begin position="1275"/>
        <end position="1284"/>
    </location>
</feature>
<feature type="region of interest" description="Disordered" evidence="2">
    <location>
        <begin position="808"/>
        <end position="830"/>
    </location>
</feature>
<feature type="coiled-coil region" evidence="1">
    <location>
        <begin position="3"/>
        <end position="54"/>
    </location>
</feature>
<dbReference type="PANTHER" id="PTHR21740:SF8">
    <property type="entry name" value="NCK-ASSOCIATED PROTEIN 5"/>
    <property type="match status" value="1"/>
</dbReference>
<feature type="compositionally biased region" description="Polar residues" evidence="2">
    <location>
        <begin position="1249"/>
        <end position="1273"/>
    </location>
</feature>
<feature type="compositionally biased region" description="Basic and acidic residues" evidence="2">
    <location>
        <begin position="967"/>
        <end position="976"/>
    </location>
</feature>
<keyword evidence="1" id="KW-0175">Coiled coil</keyword>
<feature type="region of interest" description="Disordered" evidence="2">
    <location>
        <begin position="953"/>
        <end position="979"/>
    </location>
</feature>
<dbReference type="InterPro" id="IPR026163">
    <property type="entry name" value="Nckap5l"/>
</dbReference>
<organism evidence="3 4">
    <name type="scientific">Limulus polyphemus</name>
    <name type="common">Atlantic horseshoe crab</name>
    <dbReference type="NCBI Taxonomy" id="6850"/>
    <lineage>
        <taxon>Eukaryota</taxon>
        <taxon>Metazoa</taxon>
        <taxon>Ecdysozoa</taxon>
        <taxon>Arthropoda</taxon>
        <taxon>Chelicerata</taxon>
        <taxon>Merostomata</taxon>
        <taxon>Xiphosura</taxon>
        <taxon>Limulidae</taxon>
        <taxon>Limulus</taxon>
    </lineage>
</organism>
<feature type="region of interest" description="Disordered" evidence="2">
    <location>
        <begin position="1479"/>
        <end position="1536"/>
    </location>
</feature>
<dbReference type="GeneID" id="106466856"/>
<feature type="compositionally biased region" description="Polar residues" evidence="2">
    <location>
        <begin position="1332"/>
        <end position="1362"/>
    </location>
</feature>
<accession>A0ABM1BID8</accession>
<evidence type="ECO:0000256" key="2">
    <source>
        <dbReference type="SAM" id="MobiDB-lite"/>
    </source>
</evidence>
<evidence type="ECO:0000256" key="1">
    <source>
        <dbReference type="SAM" id="Coils"/>
    </source>
</evidence>
<dbReference type="RefSeq" id="XP_013782611.1">
    <property type="nucleotide sequence ID" value="XM_013927157.2"/>
</dbReference>
<feature type="compositionally biased region" description="Polar residues" evidence="2">
    <location>
        <begin position="1519"/>
        <end position="1531"/>
    </location>
</feature>
<feature type="compositionally biased region" description="Acidic residues" evidence="2">
    <location>
        <begin position="1479"/>
        <end position="1488"/>
    </location>
</feature>
<proteinExistence type="predicted"/>
<evidence type="ECO:0000313" key="3">
    <source>
        <dbReference type="Proteomes" id="UP000694941"/>
    </source>
</evidence>
<protein>
    <submittedName>
        <fullName evidence="4">Uncharacterized protein LOC106466856</fullName>
    </submittedName>
</protein>
<feature type="compositionally biased region" description="Low complexity" evidence="2">
    <location>
        <begin position="808"/>
        <end position="821"/>
    </location>
</feature>
<name>A0ABM1BID8_LIMPO</name>
<gene>
    <name evidence="4" type="primary">LOC106466856</name>
</gene>
<feature type="region of interest" description="Disordered" evidence="2">
    <location>
        <begin position="1221"/>
        <end position="1378"/>
    </location>
</feature>
<evidence type="ECO:0000313" key="4">
    <source>
        <dbReference type="RefSeq" id="XP_013782611.1"/>
    </source>
</evidence>
<keyword evidence="3" id="KW-1185">Reference proteome</keyword>
<dbReference type="Proteomes" id="UP000694941">
    <property type="component" value="Unplaced"/>
</dbReference>
<reference evidence="4" key="1">
    <citation type="submission" date="2025-08" db="UniProtKB">
        <authorList>
            <consortium name="RefSeq"/>
        </authorList>
    </citation>
    <scope>IDENTIFICATION</scope>
    <source>
        <tissue evidence="4">Muscle</tissue>
    </source>
</reference>
<feature type="coiled-coil region" evidence="1">
    <location>
        <begin position="84"/>
        <end position="150"/>
    </location>
</feature>
<dbReference type="PANTHER" id="PTHR21740">
    <property type="entry name" value="NCK-ASSOCIATED PROTEIN 5"/>
    <property type="match status" value="1"/>
</dbReference>
<sequence length="1593" mass="180284">MWQQNAETRLNEAQSENRRCKAHLIRLQRDLQRMEGMVKSVLQFKSQLDELRQEKSTTALKYEEQEKPGEEKENLVTQHFLERLKLLDQENSLLRQENENQRLQYERCLDEVANQVVQALLGQKNLREECQRLEERVQELEHQNSVLAFMLKQQLKPPEMGFQSEFSQIASTNPDSNESPLEASINESKSFCLTEFLPSTPSSHQRFKSTCSQQNEFSRSFDKEFDRGKTMNFGCLNNPETTVTKGANVVQVGKQKEKEVVQHSKDIGVSSHTITKPMTEKELLSIDNLSPLISPNKLTVPSHRTVQNIVARFTHSMNQIGQVFSKDSQLSFNCKDLPHSSSSISTLVGNSVLEAERNLQLKSVIPPCSNLDHGFHVSGKLKETSSPSKSSENFLCNKPSYSKQETLRKSSALQPVGVSNLSEENNTNTVVRRIHSNNDSDMTNNSHLMIDTIRVHGLLHSDENNKPNVDNDHVCKDEGYSTMSSDIQIEINEDQKFNIHDMKSVSFNETEHLVKTMNLSFPAVQQKMSVKKDGEMASSSDSGLCSFQFRKPPFLDVDGTGSSISRAKCIIENKDSLISCTHEGDVAKETRSICNMSSPKNEKNPQKGTVWERTSRIQEFETINTHLAQKNEKTSTISHCYGEMLVDNRCKTGEESAKLDTQLQAKSNENIEQLSNKSHNELTVIKPFILLNQREKMAKEKTVVSDSCQSLKPQKTHIQNKRSYVRTSIPHTTIRRNVSDSYLYLRKEAHSPGYSNLRFRVRPLERCASVCESPFPINNSRNTPEKGTSVVQCVSTWKKLENSPVCSDSLSSVCSSTSDVTNSEESEDLKPTSLKCSRENDLWSPSEDEHDFPEHYTFVQEWLQQEGEHPQQDCSGVYSVNKEEIEGWRFQKSMDGIEKIVAENYEIVQDELIPWKNRVLGNTKEKRIMEEELKKPLSRLPIRKIPSFRSKSSNISKVPLSKTKPCRSRDFTERSCGKHNHQRKQHTEIYCKKLGKQENTKNGDDNSYWSKEIDWKRVDASILGCGMTETSCPDDRGSGSSEEISKQISDVQKGGVRCDNSTVQVFQTSDIPSEIKVLQNESPTFKSDVYKCYSPQCLKESGKIADNQSEPISANQIDFEDTLSQCDSNLDSNQGNLDQNVYSNTHTTIQTNSLSASMNSKNSNEYFSSKQQTLAMSTHSFFARPKCQNEENQLLQRKEQTNVKKTSLISQKPVIQSIKNNTHKIKPLVPPKPRSVVAGSSKIPIPGNYRNNESNYQKTDTTKIPSFPSSSATVLKKEKEGLDRSKRKLLPNKNAPLTKGKLKSPENYKKTSKISKQVSSTQEENKEKEINQIPTASKRQITKPVDNNTDAQNSEKTSTESALKSPRKKEQVSSNQQNTGVDLEQLSFETGTLSVAQKIQILNALLDENEKISFISCFRISNSTNINDNSPETSPEIDENNKEGYRSSWIHVPPDINFRDQKITSQLFESALFTSISSEESEVDEDESHPEKSFHLQHKNGWKSGEFPSSPIEEESPSKYQESNRSWSNMNGKEGKESDISIETNLIHPKIIHMTDSCLSVLSRNSDSPERISFSDSCAGSFCSSTRSLDHIG</sequence>